<evidence type="ECO:0000313" key="5">
    <source>
        <dbReference type="EMBL" id="MBC6490065.1"/>
    </source>
</evidence>
<evidence type="ECO:0000313" key="6">
    <source>
        <dbReference type="Proteomes" id="UP000765802"/>
    </source>
</evidence>
<evidence type="ECO:0000256" key="2">
    <source>
        <dbReference type="ARBA" id="ARBA00023002"/>
    </source>
</evidence>
<dbReference type="Gene3D" id="3.40.50.10860">
    <property type="entry name" value="Leucine Dehydrogenase, chain A, domain 1"/>
    <property type="match status" value="1"/>
</dbReference>
<dbReference type="EMBL" id="MBUA01000001">
    <property type="protein sequence ID" value="MBC6490065.1"/>
    <property type="molecule type" value="Genomic_DNA"/>
</dbReference>
<dbReference type="InterPro" id="IPR022893">
    <property type="entry name" value="Shikimate_DH_fam"/>
</dbReference>
<sequence>MRLFGLIGYPLGHSFSKGYFSAKFEKEGIGAVYENFPIASIDEFPALLENHPLLEGLNVTIPYKEKVIPFLDELSPVVKAIGACNCIKIKNGKLIGYNTDVTGFELSLRKYLQPRHDRAFVLGTGGASKAVQYVLEKLHIPFTVISRRADAEKGILDYSSLTKEQLSNTRLWINTTPLGMHPNENEMPPMDYSHIGKDHYLYDLVYNPPETRFLSMGKAKGAVIENGHDMLLIQAEEGWRIWNDDNY</sequence>
<gene>
    <name evidence="5" type="primary">aroE</name>
    <name evidence="5" type="ORF">BC349_03725</name>
</gene>
<comment type="pathway">
    <text evidence="1">Metabolic intermediate biosynthesis; chorismate biosynthesis; chorismate from D-erythrose 4-phosphate and phosphoenolpyruvate: step 4/7.</text>
</comment>
<keyword evidence="3" id="KW-0028">Amino-acid biosynthesis</keyword>
<comment type="caution">
    <text evidence="5">The sequence shown here is derived from an EMBL/GenBank/DDBJ whole genome shotgun (WGS) entry which is preliminary data.</text>
</comment>
<dbReference type="InterPro" id="IPR036291">
    <property type="entry name" value="NAD(P)-bd_dom_sf"/>
</dbReference>
<feature type="domain" description="Shikimate dehydrogenase substrate binding N-terminal" evidence="4">
    <location>
        <begin position="6"/>
        <end position="87"/>
    </location>
</feature>
<evidence type="ECO:0000256" key="3">
    <source>
        <dbReference type="ARBA" id="ARBA00023141"/>
    </source>
</evidence>
<dbReference type="RefSeq" id="WP_187255391.1">
    <property type="nucleotide sequence ID" value="NZ_JBHULF010000006.1"/>
</dbReference>
<reference evidence="5 6" key="1">
    <citation type="submission" date="2016-07" db="EMBL/GenBank/DDBJ databases">
        <title>Genome analysis of Flavihumibacter stibioxidans YS-17.</title>
        <authorList>
            <person name="Shi K."/>
            <person name="Han Y."/>
            <person name="Wang G."/>
        </authorList>
    </citation>
    <scope>NUCLEOTIDE SEQUENCE [LARGE SCALE GENOMIC DNA]</scope>
    <source>
        <strain evidence="5 6">YS-17</strain>
    </source>
</reference>
<dbReference type="PANTHER" id="PTHR21089:SF1">
    <property type="entry name" value="BIFUNCTIONAL 3-DEHYDROQUINATE DEHYDRATASE_SHIKIMATE DEHYDROGENASE, CHLOROPLASTIC"/>
    <property type="match status" value="1"/>
</dbReference>
<evidence type="ECO:0000256" key="1">
    <source>
        <dbReference type="ARBA" id="ARBA00004871"/>
    </source>
</evidence>
<evidence type="ECO:0000259" key="4">
    <source>
        <dbReference type="Pfam" id="PF08501"/>
    </source>
</evidence>
<dbReference type="InterPro" id="IPR046346">
    <property type="entry name" value="Aminoacid_DH-like_N_sf"/>
</dbReference>
<dbReference type="InterPro" id="IPR013708">
    <property type="entry name" value="Shikimate_DH-bd_N"/>
</dbReference>
<proteinExistence type="predicted"/>
<dbReference type="SUPFAM" id="SSF53223">
    <property type="entry name" value="Aminoacid dehydrogenase-like, N-terminal domain"/>
    <property type="match status" value="1"/>
</dbReference>
<dbReference type="SUPFAM" id="SSF51735">
    <property type="entry name" value="NAD(P)-binding Rossmann-fold domains"/>
    <property type="match status" value="1"/>
</dbReference>
<protein>
    <submittedName>
        <fullName evidence="5">Shikimate dehydrogenase</fullName>
    </submittedName>
</protein>
<keyword evidence="2" id="KW-0560">Oxidoreductase</keyword>
<dbReference type="Pfam" id="PF08501">
    <property type="entry name" value="Shikimate_dh_N"/>
    <property type="match status" value="1"/>
</dbReference>
<dbReference type="CDD" id="cd01065">
    <property type="entry name" value="NAD_bind_Shikimate_DH"/>
    <property type="match status" value="1"/>
</dbReference>
<organism evidence="5 6">
    <name type="scientific">Flavihumibacter stibioxidans</name>
    <dbReference type="NCBI Taxonomy" id="1834163"/>
    <lineage>
        <taxon>Bacteria</taxon>
        <taxon>Pseudomonadati</taxon>
        <taxon>Bacteroidota</taxon>
        <taxon>Chitinophagia</taxon>
        <taxon>Chitinophagales</taxon>
        <taxon>Chitinophagaceae</taxon>
        <taxon>Flavihumibacter</taxon>
    </lineage>
</organism>
<dbReference type="Proteomes" id="UP000765802">
    <property type="component" value="Unassembled WGS sequence"/>
</dbReference>
<dbReference type="Gene3D" id="3.40.50.720">
    <property type="entry name" value="NAD(P)-binding Rossmann-like Domain"/>
    <property type="match status" value="1"/>
</dbReference>
<dbReference type="PANTHER" id="PTHR21089">
    <property type="entry name" value="SHIKIMATE DEHYDROGENASE"/>
    <property type="match status" value="1"/>
</dbReference>
<name>A0ABR7M4X7_9BACT</name>
<keyword evidence="6" id="KW-1185">Reference proteome</keyword>
<keyword evidence="3" id="KW-0057">Aromatic amino acid biosynthesis</keyword>
<accession>A0ABR7M4X7</accession>